<evidence type="ECO:0000256" key="2">
    <source>
        <dbReference type="SAM" id="MobiDB-lite"/>
    </source>
</evidence>
<dbReference type="VEuPathDB" id="FungiDB:G647_02957"/>
<protein>
    <submittedName>
        <fullName evidence="3">Uncharacterized protein</fullName>
    </submittedName>
</protein>
<feature type="compositionally biased region" description="Polar residues" evidence="2">
    <location>
        <begin position="56"/>
        <end position="65"/>
    </location>
</feature>
<evidence type="ECO:0000313" key="3">
    <source>
        <dbReference type="EMBL" id="ETI26180.1"/>
    </source>
</evidence>
<evidence type="ECO:0000256" key="1">
    <source>
        <dbReference type="SAM" id="Coils"/>
    </source>
</evidence>
<feature type="region of interest" description="Disordered" evidence="2">
    <location>
        <begin position="523"/>
        <end position="557"/>
    </location>
</feature>
<keyword evidence="1" id="KW-0175">Coiled coil</keyword>
<proteinExistence type="predicted"/>
<reference evidence="3 4" key="1">
    <citation type="submission" date="2013-03" db="EMBL/GenBank/DDBJ databases">
        <title>The Genome Sequence of Cladophialophora carrionii CBS 160.54.</title>
        <authorList>
            <consortium name="The Broad Institute Genomics Platform"/>
            <person name="Cuomo C."/>
            <person name="de Hoog S."/>
            <person name="Gorbushina A."/>
            <person name="Walker B."/>
            <person name="Young S.K."/>
            <person name="Zeng Q."/>
            <person name="Gargeya S."/>
            <person name="Fitzgerald M."/>
            <person name="Haas B."/>
            <person name="Abouelleil A."/>
            <person name="Allen A.W."/>
            <person name="Alvarado L."/>
            <person name="Arachchi H.M."/>
            <person name="Berlin A.M."/>
            <person name="Chapman S.B."/>
            <person name="Gainer-Dewar J."/>
            <person name="Goldberg J."/>
            <person name="Griggs A."/>
            <person name="Gujja S."/>
            <person name="Hansen M."/>
            <person name="Howarth C."/>
            <person name="Imamovic A."/>
            <person name="Ireland A."/>
            <person name="Larimer J."/>
            <person name="McCowan C."/>
            <person name="Murphy C."/>
            <person name="Pearson M."/>
            <person name="Poon T.W."/>
            <person name="Priest M."/>
            <person name="Roberts A."/>
            <person name="Saif S."/>
            <person name="Shea T."/>
            <person name="Sisk P."/>
            <person name="Sykes S."/>
            <person name="Wortman J."/>
            <person name="Nusbaum C."/>
            <person name="Birren B."/>
        </authorList>
    </citation>
    <scope>NUCLEOTIDE SEQUENCE [LARGE SCALE GENOMIC DNA]</scope>
    <source>
        <strain evidence="3 4">CBS 160.54</strain>
    </source>
</reference>
<dbReference type="GeneID" id="19981450"/>
<feature type="compositionally biased region" description="Basic and acidic residues" evidence="2">
    <location>
        <begin position="540"/>
        <end position="557"/>
    </location>
</feature>
<feature type="compositionally biased region" description="Polar residues" evidence="2">
    <location>
        <begin position="176"/>
        <end position="185"/>
    </location>
</feature>
<feature type="compositionally biased region" description="Polar residues" evidence="2">
    <location>
        <begin position="195"/>
        <end position="215"/>
    </location>
</feature>
<feature type="coiled-coil region" evidence="1">
    <location>
        <begin position="393"/>
        <end position="420"/>
    </location>
</feature>
<dbReference type="RefSeq" id="XP_008725525.1">
    <property type="nucleotide sequence ID" value="XM_008727303.1"/>
</dbReference>
<name>V9DH50_9EURO</name>
<feature type="region of interest" description="Disordered" evidence="2">
    <location>
        <begin position="1"/>
        <end position="78"/>
    </location>
</feature>
<sequence>MFGEPMTLVAPTTSTRQRPALSRSRSHSDASKAGPPLTARGTAEPKPQGTRPPHVRSQSYLSPSESRQEDKPRNAHTLPSATGALERTASLLHLPGSSHRHHHKEKDHTSSHHRHTQSHTNISPQNNDSAHSLPFRRHRPTQSEAHAPRRFASKEPLSSLPHLVAGLNAERERRTQQGNTHNPINPSHRHGPGATLSQAQTQHPFGPSTAHTNDFQPGGRYDYNPPNGFPELRRRATSDPASRDNLSRSAQPPLRPKTSLEETLERGDAARVARRIHVKKSVILRRDQELQAGEEELRSRVSEINATGVEITRRLDYGYYNLLEKVGNLVSMIGSFQSLAKQSGTLISNFDRENGRISEDTRQRLVNFRHGFDTQQARAQKLAERGTRASERATELSARLEAARVKVEEWERREEKSRRAWDRVWGMCWWTIASVVILVVAAVVGKEWYFRGDPVKAGLRQHGEGSWNKSLRLGGGGEAERVLLGRDGEVAAESAQRPNVPDDVKQILAGIAERNFQRKKAFPEVPSGLYGSYGESAEQTSKDETHEDPRLRKLDEL</sequence>
<dbReference type="AlphaFoldDB" id="V9DH50"/>
<dbReference type="EMBL" id="KB822703">
    <property type="protein sequence ID" value="ETI26180.1"/>
    <property type="molecule type" value="Genomic_DNA"/>
</dbReference>
<gene>
    <name evidence="3" type="ORF">G647_02957</name>
</gene>
<dbReference type="HOGENOM" id="CLU_035733_0_0_1"/>
<feature type="region of interest" description="Disordered" evidence="2">
    <location>
        <begin position="172"/>
        <end position="269"/>
    </location>
</feature>
<feature type="compositionally biased region" description="Basic and acidic residues" evidence="2">
    <location>
        <begin position="231"/>
        <end position="246"/>
    </location>
</feature>
<evidence type="ECO:0000313" key="4">
    <source>
        <dbReference type="Proteomes" id="UP000030678"/>
    </source>
</evidence>
<feature type="region of interest" description="Disordered" evidence="2">
    <location>
        <begin position="96"/>
        <end position="160"/>
    </location>
</feature>
<dbReference type="Proteomes" id="UP000030678">
    <property type="component" value="Unassembled WGS sequence"/>
</dbReference>
<dbReference type="OrthoDB" id="5419542at2759"/>
<organism evidence="3 4">
    <name type="scientific">Cladophialophora carrionii CBS 160.54</name>
    <dbReference type="NCBI Taxonomy" id="1279043"/>
    <lineage>
        <taxon>Eukaryota</taxon>
        <taxon>Fungi</taxon>
        <taxon>Dikarya</taxon>
        <taxon>Ascomycota</taxon>
        <taxon>Pezizomycotina</taxon>
        <taxon>Eurotiomycetes</taxon>
        <taxon>Chaetothyriomycetidae</taxon>
        <taxon>Chaetothyriales</taxon>
        <taxon>Herpotrichiellaceae</taxon>
        <taxon>Cladophialophora</taxon>
    </lineage>
</organism>
<feature type="compositionally biased region" description="Polar residues" evidence="2">
    <location>
        <begin position="121"/>
        <end position="130"/>
    </location>
</feature>
<feature type="compositionally biased region" description="Basic residues" evidence="2">
    <location>
        <begin position="98"/>
        <end position="117"/>
    </location>
</feature>
<accession>V9DH50</accession>
<feature type="compositionally biased region" description="Basic and acidic residues" evidence="2">
    <location>
        <begin position="258"/>
        <end position="269"/>
    </location>
</feature>